<dbReference type="CDD" id="cd20654">
    <property type="entry name" value="CYP82"/>
    <property type="match status" value="1"/>
</dbReference>
<keyword evidence="4 13" id="KW-0812">Transmembrane</keyword>
<dbReference type="GO" id="GO:0004497">
    <property type="term" value="F:monooxygenase activity"/>
    <property type="evidence" value="ECO:0007669"/>
    <property type="project" value="UniProtKB-KW"/>
</dbReference>
<evidence type="ECO:0000256" key="13">
    <source>
        <dbReference type="SAM" id="Phobius"/>
    </source>
</evidence>
<accession>A0A1S3CMB9</accession>
<dbReference type="GO" id="GO:0020037">
    <property type="term" value="F:heme binding"/>
    <property type="evidence" value="ECO:0007669"/>
    <property type="project" value="InterPro"/>
</dbReference>
<keyword evidence="14" id="KW-1185">Reference proteome</keyword>
<keyword evidence="5 11" id="KW-0479">Metal-binding</keyword>
<dbReference type="PANTHER" id="PTHR47947">
    <property type="entry name" value="CYTOCHROME P450 82C3-RELATED"/>
    <property type="match status" value="1"/>
</dbReference>
<gene>
    <name evidence="15" type="primary">LOC103502574</name>
</gene>
<dbReference type="Gramene" id="MELO3C026492.2.1">
    <property type="protein sequence ID" value="MELO3C026492.2.1"/>
    <property type="gene ID" value="MELO3C026492.2"/>
</dbReference>
<dbReference type="PANTHER" id="PTHR47947:SF26">
    <property type="entry name" value="CYTOCHROME P450"/>
    <property type="match status" value="1"/>
</dbReference>
<evidence type="ECO:0000256" key="11">
    <source>
        <dbReference type="PIRSR" id="PIRSR602401-1"/>
    </source>
</evidence>
<evidence type="ECO:0000313" key="14">
    <source>
        <dbReference type="Proteomes" id="UP001652600"/>
    </source>
</evidence>
<dbReference type="InterPro" id="IPR050651">
    <property type="entry name" value="Plant_Cytochrome_P450_Monoox"/>
</dbReference>
<evidence type="ECO:0000256" key="7">
    <source>
        <dbReference type="ARBA" id="ARBA00023002"/>
    </source>
</evidence>
<dbReference type="PRINTS" id="PR00463">
    <property type="entry name" value="EP450I"/>
</dbReference>
<evidence type="ECO:0000256" key="8">
    <source>
        <dbReference type="ARBA" id="ARBA00023004"/>
    </source>
</evidence>
<dbReference type="Pfam" id="PF00067">
    <property type="entry name" value="p450"/>
    <property type="match status" value="1"/>
</dbReference>
<evidence type="ECO:0000256" key="3">
    <source>
        <dbReference type="ARBA" id="ARBA00022617"/>
    </source>
</evidence>
<organism evidence="14 15">
    <name type="scientific">Cucumis melo</name>
    <name type="common">Muskmelon</name>
    <dbReference type="NCBI Taxonomy" id="3656"/>
    <lineage>
        <taxon>Eukaryota</taxon>
        <taxon>Viridiplantae</taxon>
        <taxon>Streptophyta</taxon>
        <taxon>Embryophyta</taxon>
        <taxon>Tracheophyta</taxon>
        <taxon>Spermatophyta</taxon>
        <taxon>Magnoliopsida</taxon>
        <taxon>eudicotyledons</taxon>
        <taxon>Gunneridae</taxon>
        <taxon>Pentapetalae</taxon>
        <taxon>rosids</taxon>
        <taxon>fabids</taxon>
        <taxon>Cucurbitales</taxon>
        <taxon>Cucurbitaceae</taxon>
        <taxon>Benincaseae</taxon>
        <taxon>Cucumis</taxon>
    </lineage>
</organism>
<evidence type="ECO:0000256" key="10">
    <source>
        <dbReference type="ARBA" id="ARBA00023136"/>
    </source>
</evidence>
<dbReference type="GO" id="GO:0016705">
    <property type="term" value="F:oxidoreductase activity, acting on paired donors, with incorporation or reduction of molecular oxygen"/>
    <property type="evidence" value="ECO:0007669"/>
    <property type="project" value="InterPro"/>
</dbReference>
<feature type="binding site" description="axial binding residue" evidence="11">
    <location>
        <position position="460"/>
    </location>
    <ligand>
        <name>heme</name>
        <dbReference type="ChEBI" id="CHEBI:30413"/>
    </ligand>
    <ligandPart>
        <name>Fe</name>
        <dbReference type="ChEBI" id="CHEBI:18248"/>
    </ligandPart>
</feature>
<comment type="subcellular location">
    <subcellularLocation>
        <location evidence="2">Membrane</location>
    </subcellularLocation>
</comment>
<protein>
    <submittedName>
        <fullName evidence="15">Cytochrome P450 CYP82D47-like</fullName>
    </submittedName>
</protein>
<dbReference type="RefSeq" id="XP_008464766.2">
    <property type="nucleotide sequence ID" value="XM_008466544.3"/>
</dbReference>
<dbReference type="InterPro" id="IPR001128">
    <property type="entry name" value="Cyt_P450"/>
</dbReference>
<evidence type="ECO:0000256" key="5">
    <source>
        <dbReference type="ARBA" id="ARBA00022723"/>
    </source>
</evidence>
<feature type="transmembrane region" description="Helical" evidence="13">
    <location>
        <begin position="6"/>
        <end position="29"/>
    </location>
</feature>
<dbReference type="AlphaFoldDB" id="A0A1S3CMB9"/>
<dbReference type="Proteomes" id="UP001652600">
    <property type="component" value="Chromosome 4"/>
</dbReference>
<keyword evidence="9 12" id="KW-0503">Monooxygenase</keyword>
<evidence type="ECO:0000256" key="4">
    <source>
        <dbReference type="ARBA" id="ARBA00022692"/>
    </source>
</evidence>
<dbReference type="GO" id="GO:0016020">
    <property type="term" value="C:membrane"/>
    <property type="evidence" value="ECO:0007669"/>
    <property type="project" value="UniProtKB-SubCell"/>
</dbReference>
<proteinExistence type="inferred from homology"/>
<dbReference type="InParanoid" id="A0A1S3CMB9"/>
<dbReference type="GO" id="GO:0005506">
    <property type="term" value="F:iron ion binding"/>
    <property type="evidence" value="ECO:0007669"/>
    <property type="project" value="InterPro"/>
</dbReference>
<dbReference type="GeneID" id="103502574"/>
<keyword evidence="10 13" id="KW-0472">Membrane</keyword>
<dbReference type="InterPro" id="IPR017972">
    <property type="entry name" value="Cyt_P450_CS"/>
</dbReference>
<name>A0A1S3CMB9_CUCME</name>
<dbReference type="PROSITE" id="PS00086">
    <property type="entry name" value="CYTOCHROME_P450"/>
    <property type="match status" value="1"/>
</dbReference>
<reference evidence="15" key="1">
    <citation type="submission" date="2025-08" db="UniProtKB">
        <authorList>
            <consortium name="RefSeq"/>
        </authorList>
    </citation>
    <scope>IDENTIFICATION</scope>
    <source>
        <tissue evidence="15">Stem</tissue>
    </source>
</reference>
<dbReference type="InterPro" id="IPR036396">
    <property type="entry name" value="Cyt_P450_sf"/>
</dbReference>
<dbReference type="InterPro" id="IPR002401">
    <property type="entry name" value="Cyt_P450_E_grp-I"/>
</dbReference>
<keyword evidence="3 11" id="KW-0349">Heme</keyword>
<keyword evidence="6 13" id="KW-1133">Transmembrane helix</keyword>
<sequence>MELSQFSLSATVVTGIFSLLLFLYTLFNISTRVVGAHRKKLPPEPAGHWPVIGHLHLLSATEPAHITLAKLADTYGPIFTLKLGMSKALVVSSWEIAKECFTTNDRIFASRPKLVASKLLGYNYNMLGLSPYGPYWRHIRKLATLELLTNRRLHQFQHIREFEVQTSIKKLYESCIRNKKALVEMNTWFGDITLNTIFRIVVGKKFSIAMDGSADRNEVYRTALREFFEWFGVFVPSDSFPFLKWFDLGGHEKAMKKTAKILDEVFDKWLQEHRQRRKFEESENDFMDVLLSNVKDAEQFPNYDADTVIKSSCLGLILAGFDTTTVTMIWALSLLLNNEEALKRAQLELDEQIGRHKQVKESDIVNLKYLRAILKETLRLYPAGPLGVPHESTEDCKIAGYHIPAGTRLMVNIQKLQRDPREWKDPCEFRPERFLTSEKDFDVGGKNPKLIPFGTGRRMCPAVSFALQIMHLTLANLLHGFEIERPSQDLIDMEESAGMTSIKKEPLRVIISPRLPPQLYE</sequence>
<dbReference type="PRINTS" id="PR00385">
    <property type="entry name" value="P450"/>
</dbReference>
<dbReference type="SUPFAM" id="SSF48264">
    <property type="entry name" value="Cytochrome P450"/>
    <property type="match status" value="1"/>
</dbReference>
<keyword evidence="8 11" id="KW-0408">Iron</keyword>
<evidence type="ECO:0000256" key="6">
    <source>
        <dbReference type="ARBA" id="ARBA00022989"/>
    </source>
</evidence>
<keyword evidence="7 12" id="KW-0560">Oxidoreductase</keyword>
<dbReference type="KEGG" id="cmo:103502574"/>
<comment type="cofactor">
    <cofactor evidence="1 11">
        <name>heme</name>
        <dbReference type="ChEBI" id="CHEBI:30413"/>
    </cofactor>
</comment>
<comment type="similarity">
    <text evidence="12">Belongs to the cytochrome P450 family.</text>
</comment>
<dbReference type="eggNOG" id="KOG0156">
    <property type="taxonomic scope" value="Eukaryota"/>
</dbReference>
<evidence type="ECO:0000256" key="9">
    <source>
        <dbReference type="ARBA" id="ARBA00023033"/>
    </source>
</evidence>
<dbReference type="Gene3D" id="1.10.630.10">
    <property type="entry name" value="Cytochrome P450"/>
    <property type="match status" value="1"/>
</dbReference>
<evidence type="ECO:0000256" key="1">
    <source>
        <dbReference type="ARBA" id="ARBA00001971"/>
    </source>
</evidence>
<evidence type="ECO:0000313" key="15">
    <source>
        <dbReference type="RefSeq" id="XP_008464766.2"/>
    </source>
</evidence>
<evidence type="ECO:0000256" key="2">
    <source>
        <dbReference type="ARBA" id="ARBA00004370"/>
    </source>
</evidence>
<evidence type="ECO:0000256" key="12">
    <source>
        <dbReference type="RuleBase" id="RU000461"/>
    </source>
</evidence>